<dbReference type="Proteomes" id="UP001153069">
    <property type="component" value="Unassembled WGS sequence"/>
</dbReference>
<evidence type="ECO:0000256" key="3">
    <source>
        <dbReference type="ARBA" id="ARBA00022801"/>
    </source>
</evidence>
<evidence type="ECO:0000313" key="7">
    <source>
        <dbReference type="EMBL" id="CAB9507862.1"/>
    </source>
</evidence>
<dbReference type="SUPFAM" id="SSF52540">
    <property type="entry name" value="P-loop containing nucleoside triphosphate hydrolases"/>
    <property type="match status" value="1"/>
</dbReference>
<keyword evidence="5" id="KW-0963">Cytoplasm</keyword>
<feature type="compositionally biased region" description="Basic and acidic residues" evidence="6">
    <location>
        <begin position="56"/>
        <end position="69"/>
    </location>
</feature>
<feature type="region of interest" description="Disordered" evidence="6">
    <location>
        <begin position="157"/>
        <end position="189"/>
    </location>
</feature>
<reference evidence="7" key="1">
    <citation type="submission" date="2020-06" db="EMBL/GenBank/DDBJ databases">
        <authorList>
            <consortium name="Plant Systems Biology data submission"/>
        </authorList>
    </citation>
    <scope>NUCLEOTIDE SEQUENCE</scope>
    <source>
        <strain evidence="7">D6</strain>
    </source>
</reference>
<dbReference type="InterPro" id="IPR030230">
    <property type="entry name" value="Gpn1/Npa3/XAB1"/>
</dbReference>
<comment type="caution">
    <text evidence="7">The sequence shown here is derived from an EMBL/GenBank/DDBJ whole genome shotgun (WGS) entry which is preliminary data.</text>
</comment>
<dbReference type="GO" id="GO:0005525">
    <property type="term" value="F:GTP binding"/>
    <property type="evidence" value="ECO:0007669"/>
    <property type="project" value="UniProtKB-KW"/>
</dbReference>
<evidence type="ECO:0000256" key="1">
    <source>
        <dbReference type="ARBA" id="ARBA00005290"/>
    </source>
</evidence>
<feature type="compositionally biased region" description="Low complexity" evidence="6">
    <location>
        <begin position="46"/>
        <end position="55"/>
    </location>
</feature>
<evidence type="ECO:0000256" key="6">
    <source>
        <dbReference type="SAM" id="MobiDB-lite"/>
    </source>
</evidence>
<dbReference type="GO" id="GO:0005634">
    <property type="term" value="C:nucleus"/>
    <property type="evidence" value="ECO:0007669"/>
    <property type="project" value="UniProtKB-SubCell"/>
</dbReference>
<evidence type="ECO:0000256" key="4">
    <source>
        <dbReference type="ARBA" id="ARBA00023134"/>
    </source>
</evidence>
<evidence type="ECO:0000256" key="5">
    <source>
        <dbReference type="RuleBase" id="RU365059"/>
    </source>
</evidence>
<dbReference type="EC" id="3.6.5.-" evidence="5"/>
<comment type="subunit">
    <text evidence="5">Binds to RNA polymerase II.</text>
</comment>
<dbReference type="Gene3D" id="3.40.50.300">
    <property type="entry name" value="P-loop containing nucleotide triphosphate hydrolases"/>
    <property type="match status" value="1"/>
</dbReference>
<dbReference type="CDD" id="cd17870">
    <property type="entry name" value="GPN1"/>
    <property type="match status" value="1"/>
</dbReference>
<gene>
    <name evidence="7" type="ORF">SEMRO_323_G117310.1</name>
</gene>
<organism evidence="7 8">
    <name type="scientific">Seminavis robusta</name>
    <dbReference type="NCBI Taxonomy" id="568900"/>
    <lineage>
        <taxon>Eukaryota</taxon>
        <taxon>Sar</taxon>
        <taxon>Stramenopiles</taxon>
        <taxon>Ochrophyta</taxon>
        <taxon>Bacillariophyta</taxon>
        <taxon>Bacillariophyceae</taxon>
        <taxon>Bacillariophycidae</taxon>
        <taxon>Naviculales</taxon>
        <taxon>Naviculaceae</taxon>
        <taxon>Seminavis</taxon>
    </lineage>
</organism>
<evidence type="ECO:0000313" key="8">
    <source>
        <dbReference type="Proteomes" id="UP001153069"/>
    </source>
</evidence>
<comment type="subcellular location">
    <subcellularLocation>
        <location evidence="5">Cytoplasm</location>
    </subcellularLocation>
    <subcellularLocation>
        <location evidence="5">Nucleus</location>
    </subcellularLocation>
</comment>
<keyword evidence="3 5" id="KW-0378">Hydrolase</keyword>
<dbReference type="GO" id="GO:0003924">
    <property type="term" value="F:GTPase activity"/>
    <property type="evidence" value="ECO:0007669"/>
    <property type="project" value="InterPro"/>
</dbReference>
<dbReference type="PANTHER" id="PTHR21231">
    <property type="entry name" value="XPA-BINDING PROTEIN 1-RELATED"/>
    <property type="match status" value="1"/>
</dbReference>
<dbReference type="Pfam" id="PF03029">
    <property type="entry name" value="ATP_bind_1"/>
    <property type="match status" value="2"/>
</dbReference>
<dbReference type="InterPro" id="IPR027417">
    <property type="entry name" value="P-loop_NTPase"/>
</dbReference>
<accession>A0A9N8DSG3</accession>
<dbReference type="GO" id="GO:0005737">
    <property type="term" value="C:cytoplasm"/>
    <property type="evidence" value="ECO:0007669"/>
    <property type="project" value="UniProtKB-SubCell"/>
</dbReference>
<dbReference type="PANTHER" id="PTHR21231:SF8">
    <property type="entry name" value="GPN-LOOP GTPASE 1"/>
    <property type="match status" value="1"/>
</dbReference>
<dbReference type="InterPro" id="IPR004130">
    <property type="entry name" value="Gpn"/>
</dbReference>
<keyword evidence="8" id="KW-1185">Reference proteome</keyword>
<feature type="region of interest" description="Disordered" evidence="6">
    <location>
        <begin position="46"/>
        <end position="87"/>
    </location>
</feature>
<comment type="similarity">
    <text evidence="1 5">Belongs to the GPN-loop GTPase family.</text>
</comment>
<keyword evidence="2 5" id="KW-0547">Nucleotide-binding</keyword>
<keyword evidence="4 5" id="KW-0342">GTP-binding</keyword>
<proteinExistence type="inferred from homology"/>
<protein>
    <recommendedName>
        <fullName evidence="5">GPN-loop GTPase</fullName>
        <ecNumber evidence="5">3.6.5.-</ecNumber>
    </recommendedName>
</protein>
<evidence type="ECO:0000256" key="2">
    <source>
        <dbReference type="ARBA" id="ARBA00022741"/>
    </source>
</evidence>
<name>A0A9N8DSG3_9STRA</name>
<comment type="function">
    <text evidence="5">Small GTPase required for proper nuclear import of RNA polymerase II (RNAPII). May act at an RNAP assembly step prior to nuclear import.</text>
</comment>
<dbReference type="AlphaFoldDB" id="A0A9N8DSG3"/>
<dbReference type="OrthoDB" id="243313at2759"/>
<dbReference type="EMBL" id="CAICTM010000322">
    <property type="protein sequence ID" value="CAB9507862.1"/>
    <property type="molecule type" value="Genomic_DNA"/>
</dbReference>
<sequence length="401" mass="44451">MSTSPGLPPIVERLEKGQKTPICVIVVGMAGSGKSSLMAQMQYHAANKAKPTTTTKQDKADGEGEPKADEDGETAIDQQQQQQENVAAASTVPTYCINLDPATHHLAYGAAIDIRDTINYKEVMRQHKLGPNGAILTSLNLLTTKFDQIMAILEQRAYGQSEKKEPDDEEETNETEKGEETTEEENDEDDNIAAIGMDYILVDTPGQIEAFTWSASGTIVSESLASAFPTVLCFVVDTARCASSPNTFMSNMLYACSMFYRTRLPLVIVFNKNDVVPHDFCMEWMKDYEAFQEALDESMDSNTNNSATMTSTGFYGSLTRSLSLVLDEFYSNFAHCCGVSAITGDGMDDFWKCIDKAAREDFVLDYVEDLKNRLEEQQAKQQAIQRVAMKRLQRDAAQGQR</sequence>